<reference evidence="1" key="1">
    <citation type="submission" date="2021-02" db="EMBL/GenBank/DDBJ databases">
        <authorList>
            <consortium name="DOE Joint Genome Institute"/>
            <person name="Ahrendt S."/>
            <person name="Looney B.P."/>
            <person name="Miyauchi S."/>
            <person name="Morin E."/>
            <person name="Drula E."/>
            <person name="Courty P.E."/>
            <person name="Chicoki N."/>
            <person name="Fauchery L."/>
            <person name="Kohler A."/>
            <person name="Kuo A."/>
            <person name="Labutti K."/>
            <person name="Pangilinan J."/>
            <person name="Lipzen A."/>
            <person name="Riley R."/>
            <person name="Andreopoulos W."/>
            <person name="He G."/>
            <person name="Johnson J."/>
            <person name="Barry K.W."/>
            <person name="Grigoriev I.V."/>
            <person name="Nagy L."/>
            <person name="Hibbett D."/>
            <person name="Henrissat B."/>
            <person name="Matheny P.B."/>
            <person name="Labbe J."/>
            <person name="Martin F."/>
        </authorList>
    </citation>
    <scope>NUCLEOTIDE SEQUENCE</scope>
    <source>
        <strain evidence="1">FP105234-sp</strain>
    </source>
</reference>
<gene>
    <name evidence="1" type="ORF">FA95DRAFT_228607</name>
</gene>
<proteinExistence type="predicted"/>
<accession>A0ACB8RL21</accession>
<protein>
    <submittedName>
        <fullName evidence="1">Uncharacterized protein</fullName>
    </submittedName>
</protein>
<evidence type="ECO:0000313" key="2">
    <source>
        <dbReference type="Proteomes" id="UP000814033"/>
    </source>
</evidence>
<dbReference type="Proteomes" id="UP000814033">
    <property type="component" value="Unassembled WGS sequence"/>
</dbReference>
<sequence length="285" mass="32313">MLRHFARCLSCLGYMLIRSSFAYTLRIQYMNKIQRGFVFDFKLTCRPSIEYTGHRTLRRAVLRVRHHGIKPRNVVVCIPILHPANLNMEPSVFPRHLDDGDIDARMRLFRYLRDRYRAVGMKPPFGWGPEPSPDADGHFTASATLAGKLFWGQGRDGFEAMEAVAQLVLDTLILEDEAELGIVPHSSKYGQRSDAEPAGENKNHPIPANNGIVRGQDGSPSTQTTLASNVEPDIDFRKDLDYYLKQRYKGRNPRPALSWGAPTGSPLNRQWTIAVTSLWNRQAHT</sequence>
<organism evidence="1 2">
    <name type="scientific">Auriscalpium vulgare</name>
    <dbReference type="NCBI Taxonomy" id="40419"/>
    <lineage>
        <taxon>Eukaryota</taxon>
        <taxon>Fungi</taxon>
        <taxon>Dikarya</taxon>
        <taxon>Basidiomycota</taxon>
        <taxon>Agaricomycotina</taxon>
        <taxon>Agaricomycetes</taxon>
        <taxon>Russulales</taxon>
        <taxon>Auriscalpiaceae</taxon>
        <taxon>Auriscalpium</taxon>
    </lineage>
</organism>
<comment type="caution">
    <text evidence="1">The sequence shown here is derived from an EMBL/GenBank/DDBJ whole genome shotgun (WGS) entry which is preliminary data.</text>
</comment>
<name>A0ACB8RL21_9AGAM</name>
<reference evidence="1" key="2">
    <citation type="journal article" date="2022" name="New Phytol.">
        <title>Evolutionary transition to the ectomycorrhizal habit in the genomes of a hyperdiverse lineage of mushroom-forming fungi.</title>
        <authorList>
            <person name="Looney B."/>
            <person name="Miyauchi S."/>
            <person name="Morin E."/>
            <person name="Drula E."/>
            <person name="Courty P.E."/>
            <person name="Kohler A."/>
            <person name="Kuo A."/>
            <person name="LaButti K."/>
            <person name="Pangilinan J."/>
            <person name="Lipzen A."/>
            <person name="Riley R."/>
            <person name="Andreopoulos W."/>
            <person name="He G."/>
            <person name="Johnson J."/>
            <person name="Nolan M."/>
            <person name="Tritt A."/>
            <person name="Barry K.W."/>
            <person name="Grigoriev I.V."/>
            <person name="Nagy L.G."/>
            <person name="Hibbett D."/>
            <person name="Henrissat B."/>
            <person name="Matheny P.B."/>
            <person name="Labbe J."/>
            <person name="Martin F.M."/>
        </authorList>
    </citation>
    <scope>NUCLEOTIDE SEQUENCE</scope>
    <source>
        <strain evidence="1">FP105234-sp</strain>
    </source>
</reference>
<evidence type="ECO:0000313" key="1">
    <source>
        <dbReference type="EMBL" id="KAI0044654.1"/>
    </source>
</evidence>
<keyword evidence="2" id="KW-1185">Reference proteome</keyword>
<dbReference type="EMBL" id="MU275975">
    <property type="protein sequence ID" value="KAI0044654.1"/>
    <property type="molecule type" value="Genomic_DNA"/>
</dbReference>